<feature type="region of interest" description="Disordered" evidence="1">
    <location>
        <begin position="159"/>
        <end position="215"/>
    </location>
</feature>
<keyword evidence="2" id="KW-0812">Transmembrane</keyword>
<feature type="compositionally biased region" description="Pro residues" evidence="1">
    <location>
        <begin position="115"/>
        <end position="124"/>
    </location>
</feature>
<name>A0ABP7KB39_9ACTN</name>
<dbReference type="Proteomes" id="UP001501563">
    <property type="component" value="Unassembled WGS sequence"/>
</dbReference>
<evidence type="ECO:0000256" key="1">
    <source>
        <dbReference type="SAM" id="MobiDB-lite"/>
    </source>
</evidence>
<feature type="compositionally biased region" description="Low complexity" evidence="1">
    <location>
        <begin position="169"/>
        <end position="202"/>
    </location>
</feature>
<evidence type="ECO:0008006" key="5">
    <source>
        <dbReference type="Google" id="ProtNLM"/>
    </source>
</evidence>
<protein>
    <recommendedName>
        <fullName evidence="5">Fibronectin attachment protein</fullName>
    </recommendedName>
</protein>
<feature type="compositionally biased region" description="Basic and acidic residues" evidence="1">
    <location>
        <begin position="7"/>
        <end position="20"/>
    </location>
</feature>
<proteinExistence type="predicted"/>
<comment type="caution">
    <text evidence="3">The sequence shown here is derived from an EMBL/GenBank/DDBJ whole genome shotgun (WGS) entry which is preliminary data.</text>
</comment>
<gene>
    <name evidence="3" type="ORF">GCM10022207_37640</name>
</gene>
<feature type="transmembrane region" description="Helical" evidence="2">
    <location>
        <begin position="134"/>
        <end position="157"/>
    </location>
</feature>
<sequence>MSGGRRYWNEDTQRWEDGDAVRSPAPATPPPPARPQHAPDAATPGPVAPDAAASDEGRGTGPSQTGPSEADVAWWQTRTQAGEGGVVEPVAPDATDGSGARPVPEWPADAGRPYPDWPPQPTAPAAPGGLDRRVLWSVVVGAAVVGVAVSLVLSLVIGPGDDKGDDRSAASASPTAGPTGATESSEAPSPTDDPASPSTSPSALPTGYASRDDGEGFRIAVPEGWTRSTVKSTYGIRVVNYRSEDRSHRLQVYQVAESSPDASFELYLSAGTAKPAGFKKISLQNLDDGEFTGSRLEYLADTIKGEPAVGTWHVYDERFVAADGNIYAIAVYGPDADGRDDELQLLTTALNWFCPPGATCDPAPA</sequence>
<accession>A0ABP7KB39</accession>
<keyword evidence="2" id="KW-1133">Transmembrane helix</keyword>
<evidence type="ECO:0000313" key="3">
    <source>
        <dbReference type="EMBL" id="GAA3869205.1"/>
    </source>
</evidence>
<keyword evidence="2" id="KW-0472">Membrane</keyword>
<evidence type="ECO:0000256" key="2">
    <source>
        <dbReference type="SAM" id="Phobius"/>
    </source>
</evidence>
<dbReference type="RefSeq" id="WP_345549539.1">
    <property type="nucleotide sequence ID" value="NZ_BAAAZA010000009.1"/>
</dbReference>
<keyword evidence="4" id="KW-1185">Reference proteome</keyword>
<organism evidence="3 4">
    <name type="scientific">Streptomyces lannensis</name>
    <dbReference type="NCBI Taxonomy" id="766498"/>
    <lineage>
        <taxon>Bacteria</taxon>
        <taxon>Bacillati</taxon>
        <taxon>Actinomycetota</taxon>
        <taxon>Actinomycetes</taxon>
        <taxon>Kitasatosporales</taxon>
        <taxon>Streptomycetaceae</taxon>
        <taxon>Streptomyces</taxon>
    </lineage>
</organism>
<evidence type="ECO:0000313" key="4">
    <source>
        <dbReference type="Proteomes" id="UP001501563"/>
    </source>
</evidence>
<feature type="region of interest" description="Disordered" evidence="1">
    <location>
        <begin position="1"/>
        <end position="125"/>
    </location>
</feature>
<reference evidence="4" key="1">
    <citation type="journal article" date="2019" name="Int. J. Syst. Evol. Microbiol.">
        <title>The Global Catalogue of Microorganisms (GCM) 10K type strain sequencing project: providing services to taxonomists for standard genome sequencing and annotation.</title>
        <authorList>
            <consortium name="The Broad Institute Genomics Platform"/>
            <consortium name="The Broad Institute Genome Sequencing Center for Infectious Disease"/>
            <person name="Wu L."/>
            <person name="Ma J."/>
        </authorList>
    </citation>
    <scope>NUCLEOTIDE SEQUENCE [LARGE SCALE GENOMIC DNA]</scope>
    <source>
        <strain evidence="4">JCM 16578</strain>
    </source>
</reference>
<dbReference type="EMBL" id="BAAAZA010000009">
    <property type="protein sequence ID" value="GAA3869205.1"/>
    <property type="molecule type" value="Genomic_DNA"/>
</dbReference>